<accession>A0A6J7LI54</accession>
<name>A0A6J7LI54_9ZZZZ</name>
<gene>
    <name evidence="1" type="ORF">UFOPK3662_03925</name>
</gene>
<proteinExistence type="predicted"/>
<sequence length="71" mass="7610">MTAPLASGGFEEWGEPGPGKWITIYTNPGHMFMTVGGVRYDTSGRSGVLGSRWNATPRSVSGFTVRHPKGL</sequence>
<reference evidence="1" key="1">
    <citation type="submission" date="2020-05" db="EMBL/GenBank/DDBJ databases">
        <authorList>
            <person name="Chiriac C."/>
            <person name="Salcher M."/>
            <person name="Ghai R."/>
            <person name="Kavagutti S V."/>
        </authorList>
    </citation>
    <scope>NUCLEOTIDE SEQUENCE</scope>
</reference>
<evidence type="ECO:0000313" key="1">
    <source>
        <dbReference type="EMBL" id="CAB4966872.1"/>
    </source>
</evidence>
<dbReference type="AlphaFoldDB" id="A0A6J7LI54"/>
<protein>
    <submittedName>
        <fullName evidence="1">Unannotated protein</fullName>
    </submittedName>
</protein>
<organism evidence="1">
    <name type="scientific">freshwater metagenome</name>
    <dbReference type="NCBI Taxonomy" id="449393"/>
    <lineage>
        <taxon>unclassified sequences</taxon>
        <taxon>metagenomes</taxon>
        <taxon>ecological metagenomes</taxon>
    </lineage>
</organism>
<dbReference type="EMBL" id="CAFBMW010000066">
    <property type="protein sequence ID" value="CAB4966872.1"/>
    <property type="molecule type" value="Genomic_DNA"/>
</dbReference>